<dbReference type="Proteomes" id="UP000015354">
    <property type="component" value="Unassembled WGS sequence"/>
</dbReference>
<dbReference type="EMBL" id="ATMH01003141">
    <property type="protein sequence ID" value="EPY31883.1"/>
    <property type="molecule type" value="Genomic_DNA"/>
</dbReference>
<feature type="domain" description="FAD-binding FR-type" evidence="10">
    <location>
        <begin position="40"/>
        <end position="151"/>
    </location>
</feature>
<dbReference type="Pfam" id="PF00175">
    <property type="entry name" value="NAD_binding_1"/>
    <property type="match status" value="1"/>
</dbReference>
<comment type="caution">
    <text evidence="12">The sequence shown here is derived from an EMBL/GenBank/DDBJ whole genome shotgun (WGS) entry which is preliminary data.</text>
</comment>
<dbReference type="Gene3D" id="3.40.50.80">
    <property type="entry name" value="Nucleotide-binding domain of ferredoxin-NADP reductase (FNR) module"/>
    <property type="match status" value="1"/>
</dbReference>
<dbReference type="InterPro" id="IPR017938">
    <property type="entry name" value="Riboflavin_synthase-like_b-brl"/>
</dbReference>
<dbReference type="InterPro" id="IPR039261">
    <property type="entry name" value="FNR_nucleotide-bd"/>
</dbReference>
<sequence>MAMKFLTFGAAAAFGGLLNSFHESANHAASCAGRKEVYSTKFQPFVLGEVLNLAEDVAVFRFLLNNPDDVFELVPCSTLQAHFREGTNIIDQPMRFYTPITPNGTKGYFDLLVRKQRPGRFTEHLFSMNVGESLLFRVLQYKLSYKKDRWDHAGFIAGGTGICPILQFMNAALEDPTDKLKMRLLFANRSENTILLKGMLDELERKYKERLQLYYCVDRLKNPELELDPAYQKGPCRLQLNTCDRPAESPEGKKYFHGFTGYLDVPVLQATMPPPGDRTIVLVCGPDMMMVKVVGAAPKVLKAMSSGNAYQPSGAILNNAADVSGYLGSMGFTKDMVYRF</sequence>
<feature type="binding site" evidence="9">
    <location>
        <position position="95"/>
    </location>
    <ligand>
        <name>FAD</name>
        <dbReference type="ChEBI" id="CHEBI:57692"/>
    </ligand>
</feature>
<dbReference type="InterPro" id="IPR001433">
    <property type="entry name" value="OxRdtase_FAD/NAD-bd"/>
</dbReference>
<gene>
    <name evidence="12" type="ORF">STCU_03141</name>
    <name evidence="11" type="ORF">STCU_03182</name>
</gene>
<keyword evidence="4" id="KW-0812">Transmembrane</keyword>
<protein>
    <submittedName>
        <fullName evidence="12">Cytochrome-b5 reductase</fullName>
    </submittedName>
</protein>
<dbReference type="OrthoDB" id="432685at2759"/>
<dbReference type="GO" id="GO:0016020">
    <property type="term" value="C:membrane"/>
    <property type="evidence" value="ECO:0007669"/>
    <property type="project" value="UniProtKB-SubCell"/>
</dbReference>
<dbReference type="PROSITE" id="PS51384">
    <property type="entry name" value="FAD_FR"/>
    <property type="match status" value="1"/>
</dbReference>
<reference evidence="12 13" key="1">
    <citation type="journal article" date="2013" name="PLoS ONE">
        <title>Predicting the Proteins of Angomonas deanei, Strigomonas culicis and Their Respective Endosymbionts Reveals New Aspects of the Trypanosomatidae Family.</title>
        <authorList>
            <person name="Motta M.C."/>
            <person name="Martins A.C."/>
            <person name="de Souza S.S."/>
            <person name="Catta-Preta C.M."/>
            <person name="Silva R."/>
            <person name="Klein C.C."/>
            <person name="de Almeida L.G."/>
            <person name="de Lima Cunha O."/>
            <person name="Ciapina L.P."/>
            <person name="Brocchi M."/>
            <person name="Colabardini A.C."/>
            <person name="de Araujo Lima B."/>
            <person name="Machado C.R."/>
            <person name="de Almeida Soares C.M."/>
            <person name="Probst C.M."/>
            <person name="de Menezes C.B."/>
            <person name="Thompson C.E."/>
            <person name="Bartholomeu D.C."/>
            <person name="Gradia D.F."/>
            <person name="Pavoni D.P."/>
            <person name="Grisard E.C."/>
            <person name="Fantinatti-Garboggini F."/>
            <person name="Marchini F.K."/>
            <person name="Rodrigues-Luiz G.F."/>
            <person name="Wagner G."/>
            <person name="Goldman G.H."/>
            <person name="Fietto J.L."/>
            <person name="Elias M.C."/>
            <person name="Goldman M.H."/>
            <person name="Sagot M.F."/>
            <person name="Pereira M."/>
            <person name="Stoco P.H."/>
            <person name="de Mendonca-Neto R.P."/>
            <person name="Teixeira S.M."/>
            <person name="Maciel T.E."/>
            <person name="de Oliveira Mendes T.A."/>
            <person name="Urmenyi T.P."/>
            <person name="de Souza W."/>
            <person name="Schenkman S."/>
            <person name="de Vasconcelos A.T."/>
        </authorList>
    </citation>
    <scope>NUCLEOTIDE SEQUENCE [LARGE SCALE GENOMIC DNA]</scope>
</reference>
<evidence type="ECO:0000256" key="4">
    <source>
        <dbReference type="ARBA" id="ARBA00022692"/>
    </source>
</evidence>
<dbReference type="InterPro" id="IPR017927">
    <property type="entry name" value="FAD-bd_FR_type"/>
</dbReference>
<dbReference type="CDD" id="cd06183">
    <property type="entry name" value="cyt_b5_reduct_like"/>
    <property type="match status" value="1"/>
</dbReference>
<reference evidence="12" key="2">
    <citation type="submission" date="2013-03" db="EMBL/GenBank/DDBJ databases">
        <authorList>
            <person name="Motta M.C.M."/>
            <person name="Martins A.C.A."/>
            <person name="Preta C.M.C.C."/>
            <person name="Silva R."/>
            <person name="de Souza S.S."/>
            <person name="Klein C.C."/>
            <person name="de Almeida L.G.P."/>
            <person name="Cunha O.L."/>
            <person name="Colabardini A.C."/>
            <person name="Lima B.A."/>
            <person name="Machado C.R."/>
            <person name="Soares C.M.A."/>
            <person name="de Menezes C.B.A."/>
            <person name="Bartolomeu D.C."/>
            <person name="Grisard E.C."/>
            <person name="Fantinatti-Garboggini F."/>
            <person name="Rodrigues-Luiz G.F."/>
            <person name="Wagner G."/>
            <person name="Goldman G.H."/>
            <person name="Fietto J.L.R."/>
            <person name="Ciapina L.P."/>
            <person name="Brocchi M."/>
            <person name="Elias M.C."/>
            <person name="Goldman M.H.S."/>
            <person name="Sagot M.-F."/>
            <person name="Pereira M."/>
            <person name="Stoco P.H."/>
            <person name="Teixeira S.M.R."/>
            <person name="de Mendonca-Neto R.P."/>
            <person name="Maciel T.E.F."/>
            <person name="Mendes T.A.O."/>
            <person name="Urmenyi T.P."/>
            <person name="Teixeira M.M.G."/>
            <person name="de Camargo E.F.P."/>
            <person name="de Sousa W."/>
            <person name="Schenkman S."/>
            <person name="de Vasconcelos A.T.R."/>
        </authorList>
    </citation>
    <scope>NUCLEOTIDE SEQUENCE</scope>
</reference>
<dbReference type="Gene3D" id="2.40.30.10">
    <property type="entry name" value="Translation factors"/>
    <property type="match status" value="1"/>
</dbReference>
<evidence type="ECO:0000256" key="1">
    <source>
        <dbReference type="ARBA" id="ARBA00001974"/>
    </source>
</evidence>
<evidence type="ECO:0000313" key="12">
    <source>
        <dbReference type="EMBL" id="EPY31883.1"/>
    </source>
</evidence>
<keyword evidence="6" id="KW-1133">Transmembrane helix</keyword>
<feature type="binding site" evidence="9">
    <location>
        <position position="112"/>
    </location>
    <ligand>
        <name>FAD</name>
        <dbReference type="ChEBI" id="CHEBI:57692"/>
    </ligand>
</feature>
<dbReference type="Pfam" id="PF00970">
    <property type="entry name" value="FAD_binding_6"/>
    <property type="match status" value="1"/>
</dbReference>
<evidence type="ECO:0000313" key="13">
    <source>
        <dbReference type="Proteomes" id="UP000015354"/>
    </source>
</evidence>
<evidence type="ECO:0000256" key="5">
    <source>
        <dbReference type="ARBA" id="ARBA00022827"/>
    </source>
</evidence>
<dbReference type="EMBL" id="ATMH01003182">
    <property type="protein sequence ID" value="EPY31843.1"/>
    <property type="molecule type" value="Genomic_DNA"/>
</dbReference>
<dbReference type="InterPro" id="IPR008333">
    <property type="entry name" value="Cbr1-like_FAD-bd_dom"/>
</dbReference>
<comment type="subcellular location">
    <subcellularLocation>
        <location evidence="2">Membrane</location>
    </subcellularLocation>
</comment>
<evidence type="ECO:0000256" key="9">
    <source>
        <dbReference type="PIRSR" id="PIRSR601834-1"/>
    </source>
</evidence>
<evidence type="ECO:0000256" key="8">
    <source>
        <dbReference type="ARBA" id="ARBA00023136"/>
    </source>
</evidence>
<evidence type="ECO:0000256" key="7">
    <source>
        <dbReference type="ARBA" id="ARBA00023002"/>
    </source>
</evidence>
<proteinExistence type="predicted"/>
<keyword evidence="8" id="KW-0472">Membrane</keyword>
<evidence type="ECO:0000259" key="10">
    <source>
        <dbReference type="PROSITE" id="PS51384"/>
    </source>
</evidence>
<keyword evidence="7" id="KW-0560">Oxidoreductase</keyword>
<keyword evidence="13" id="KW-1185">Reference proteome</keyword>
<comment type="cofactor">
    <cofactor evidence="1 9">
        <name>FAD</name>
        <dbReference type="ChEBI" id="CHEBI:57692"/>
    </cofactor>
</comment>
<dbReference type="GO" id="GO:0004128">
    <property type="term" value="F:cytochrome-b5 reductase activity, acting on NAD(P)H"/>
    <property type="evidence" value="ECO:0007669"/>
    <property type="project" value="TreeGrafter"/>
</dbReference>
<dbReference type="SUPFAM" id="SSF63380">
    <property type="entry name" value="Riboflavin synthase domain-like"/>
    <property type="match status" value="1"/>
</dbReference>
<dbReference type="InterPro" id="IPR001834">
    <property type="entry name" value="CBR-like"/>
</dbReference>
<dbReference type="PANTHER" id="PTHR19370:SF79">
    <property type="entry name" value="NADH-CYTOCHROME B5 REDUCTASE"/>
    <property type="match status" value="1"/>
</dbReference>
<evidence type="ECO:0000256" key="3">
    <source>
        <dbReference type="ARBA" id="ARBA00022630"/>
    </source>
</evidence>
<dbReference type="FunFam" id="2.40.30.10:FF:000069">
    <property type="entry name" value="NADH-cytochrome b5 reductase"/>
    <property type="match status" value="1"/>
</dbReference>
<dbReference type="PRINTS" id="PR00406">
    <property type="entry name" value="CYTB5RDTASE"/>
</dbReference>
<evidence type="ECO:0000256" key="2">
    <source>
        <dbReference type="ARBA" id="ARBA00004370"/>
    </source>
</evidence>
<evidence type="ECO:0000256" key="6">
    <source>
        <dbReference type="ARBA" id="ARBA00022989"/>
    </source>
</evidence>
<dbReference type="SUPFAM" id="SSF52343">
    <property type="entry name" value="Ferredoxin reductase-like, C-terminal NADP-linked domain"/>
    <property type="match status" value="1"/>
</dbReference>
<organism evidence="12 13">
    <name type="scientific">Strigomonas culicis</name>
    <dbReference type="NCBI Taxonomy" id="28005"/>
    <lineage>
        <taxon>Eukaryota</taxon>
        <taxon>Discoba</taxon>
        <taxon>Euglenozoa</taxon>
        <taxon>Kinetoplastea</taxon>
        <taxon>Metakinetoplastina</taxon>
        <taxon>Trypanosomatida</taxon>
        <taxon>Trypanosomatidae</taxon>
        <taxon>Strigomonadinae</taxon>
        <taxon>Strigomonas</taxon>
    </lineage>
</organism>
<feature type="binding site" evidence="9">
    <location>
        <position position="97"/>
    </location>
    <ligand>
        <name>FAD</name>
        <dbReference type="ChEBI" id="CHEBI:57692"/>
    </ligand>
</feature>
<name>S9USK2_9TRYP</name>
<evidence type="ECO:0000313" key="11">
    <source>
        <dbReference type="EMBL" id="EPY31843.1"/>
    </source>
</evidence>
<dbReference type="PANTHER" id="PTHR19370">
    <property type="entry name" value="NADH-CYTOCHROME B5 REDUCTASE"/>
    <property type="match status" value="1"/>
</dbReference>
<keyword evidence="5 9" id="KW-0274">FAD</keyword>
<accession>S9USK2</accession>
<keyword evidence="3 9" id="KW-0285">Flavoprotein</keyword>
<dbReference type="AlphaFoldDB" id="S9USK2"/>